<dbReference type="AlphaFoldDB" id="A0A1B4V748"/>
<evidence type="ECO:0000313" key="2">
    <source>
        <dbReference type="Proteomes" id="UP000218899"/>
    </source>
</evidence>
<evidence type="ECO:0000313" key="1">
    <source>
        <dbReference type="EMBL" id="BAU47134.1"/>
    </source>
</evidence>
<dbReference type="Proteomes" id="UP000218899">
    <property type="component" value="Chromosome"/>
</dbReference>
<proteinExistence type="predicted"/>
<reference evidence="1 2" key="1">
    <citation type="submission" date="2015-08" db="EMBL/GenBank/DDBJ databases">
        <title>Complete genome sequence of Sulfurifustis variabilis.</title>
        <authorList>
            <person name="Miura A."/>
            <person name="Kojima H."/>
            <person name="Fukui M."/>
        </authorList>
    </citation>
    <scope>NUCLEOTIDE SEQUENCE [LARGE SCALE GENOMIC DNA]</scope>
    <source>
        <strain evidence="2">skN76</strain>
    </source>
</reference>
<dbReference type="KEGG" id="sva:SVA_0553"/>
<accession>A0A1B4V748</accession>
<gene>
    <name evidence="1" type="ORF">SVA_0553</name>
</gene>
<dbReference type="OrthoDB" id="9822707at2"/>
<name>A0A1B4V748_9GAMM</name>
<dbReference type="EMBL" id="AP014936">
    <property type="protein sequence ID" value="BAU47134.1"/>
    <property type="molecule type" value="Genomic_DNA"/>
</dbReference>
<protein>
    <submittedName>
        <fullName evidence="1">Uncharacterized protein</fullName>
    </submittedName>
</protein>
<organism evidence="1 2">
    <name type="scientific">Sulfurifustis variabilis</name>
    <dbReference type="NCBI Taxonomy" id="1675686"/>
    <lineage>
        <taxon>Bacteria</taxon>
        <taxon>Pseudomonadati</taxon>
        <taxon>Pseudomonadota</taxon>
        <taxon>Gammaproteobacteria</taxon>
        <taxon>Acidiferrobacterales</taxon>
        <taxon>Acidiferrobacteraceae</taxon>
        <taxon>Sulfurifustis</taxon>
    </lineage>
</organism>
<keyword evidence="2" id="KW-1185">Reference proteome</keyword>
<sequence>MANRDHFIAPREREALVSLTAVSYIEEHHLLTAAQLEEAKKSLQALFLRASGEETLLRRLIEVLKTTRALHQSFSSIAGTLAGARQSAATVEERLLALREYLKHTPVSAEAHAEFVGPFLSFSQAMANRMAECARLLGEYLDRKEGEARAQTLYRIALDARERLRLRLAGQLAAEPHGEAETRIKQELVASFDYGEAESALKAAMRESRLVAGEVEESLGQLHAMCRLAMNPAMRDLPSRLRPPPPHEDVYTRFAEALPRRPELHALRNTVVELFRLYQHAYGLLKLDYDKLRRATETMMQNTEAYFQAKEEDLDLAEKREKLRKIEGLIPFLEHSAGLAAADTMDTYHKFSRELSALIASRRAPWSHVAEDLLRSKVQAEAELSTRL</sequence>
<dbReference type="RefSeq" id="WP_096458445.1">
    <property type="nucleotide sequence ID" value="NZ_AP014936.1"/>
</dbReference>